<comment type="caution">
    <text evidence="2">The sequence shown here is derived from an EMBL/GenBank/DDBJ whole genome shotgun (WGS) entry which is preliminary data.</text>
</comment>
<dbReference type="Gene3D" id="1.10.630.10">
    <property type="entry name" value="Cytochrome P450"/>
    <property type="match status" value="1"/>
</dbReference>
<dbReference type="PANTHER" id="PTHR46696:SF1">
    <property type="entry name" value="CYTOCHROME P450 YJIB-RELATED"/>
    <property type="match status" value="1"/>
</dbReference>
<reference evidence="3" key="1">
    <citation type="journal article" date="2019" name="Int. J. Syst. Evol. Microbiol.">
        <title>The Global Catalogue of Microorganisms (GCM) 10K type strain sequencing project: providing services to taxonomists for standard genome sequencing and annotation.</title>
        <authorList>
            <consortium name="The Broad Institute Genomics Platform"/>
            <consortium name="The Broad Institute Genome Sequencing Center for Infectious Disease"/>
            <person name="Wu L."/>
            <person name="Ma J."/>
        </authorList>
    </citation>
    <scope>NUCLEOTIDE SEQUENCE [LARGE SCALE GENOMIC DNA]</scope>
    <source>
        <strain evidence="3">CGMCC 4.7645</strain>
    </source>
</reference>
<keyword evidence="3" id="KW-1185">Reference proteome</keyword>
<protein>
    <submittedName>
        <fullName evidence="2">Cytochrome P450</fullName>
    </submittedName>
</protein>
<evidence type="ECO:0000256" key="1">
    <source>
        <dbReference type="ARBA" id="ARBA00010617"/>
    </source>
</evidence>
<dbReference type="RefSeq" id="WP_378262459.1">
    <property type="nucleotide sequence ID" value="NZ_JBHUKR010000004.1"/>
</dbReference>
<evidence type="ECO:0000313" key="3">
    <source>
        <dbReference type="Proteomes" id="UP001597417"/>
    </source>
</evidence>
<dbReference type="PRINTS" id="PR00359">
    <property type="entry name" value="BP450"/>
</dbReference>
<dbReference type="SUPFAM" id="SSF48264">
    <property type="entry name" value="Cytochrome P450"/>
    <property type="match status" value="1"/>
</dbReference>
<dbReference type="Proteomes" id="UP001597417">
    <property type="component" value="Unassembled WGS sequence"/>
</dbReference>
<dbReference type="Pfam" id="PF00067">
    <property type="entry name" value="p450"/>
    <property type="match status" value="1"/>
</dbReference>
<comment type="similarity">
    <text evidence="1">Belongs to the cytochrome P450 family.</text>
</comment>
<sequence>MAPLPEIDLAGADVLRDPVAAYGEAREQAPLARLHAPGIPPMWAVTRYREAKAVLADPRFEVTAASFALRPRDLPADCLPYLRTMQEMNGPEHARLRRLVSPAFGARRAAGFRPRIEKVVAGFLDALSIDAENGHADLVSGFARPLPMEVIGELIGVPPTDRPRWHRYGAAVAAGAGQDFAEAVPRIIADARAAIAQRRDEPGDDLVSELLRGPSGGGEKPSEAELITLVWHLVLAGQVPAHLIANAVDALLAHPAQLAALREDPGLMPGAVEELLRWCGPQLLTIPRYPREDTEIGGTPIPAGEPVVTVIAAANRDPRAFPDAGRLDVTRPVTGPGHLAFAHGPHFCLGAAPARVQTEAALTALLQRFPRLAPLPDGARRVPDPATLRLAGLHVALQEPHC</sequence>
<dbReference type="InterPro" id="IPR002397">
    <property type="entry name" value="Cyt_P450_B"/>
</dbReference>
<accession>A0ABW5FNA5</accession>
<gene>
    <name evidence="2" type="ORF">ACFSXZ_07015</name>
</gene>
<dbReference type="InterPro" id="IPR001128">
    <property type="entry name" value="Cyt_P450"/>
</dbReference>
<proteinExistence type="inferred from homology"/>
<evidence type="ECO:0000313" key="2">
    <source>
        <dbReference type="EMBL" id="MFD2416074.1"/>
    </source>
</evidence>
<name>A0ABW5FNA5_9PSEU</name>
<dbReference type="PANTHER" id="PTHR46696">
    <property type="entry name" value="P450, PUTATIVE (EUROFUNG)-RELATED"/>
    <property type="match status" value="1"/>
</dbReference>
<dbReference type="EMBL" id="JBHUKR010000004">
    <property type="protein sequence ID" value="MFD2416074.1"/>
    <property type="molecule type" value="Genomic_DNA"/>
</dbReference>
<dbReference type="InterPro" id="IPR036396">
    <property type="entry name" value="Cyt_P450_sf"/>
</dbReference>
<organism evidence="2 3">
    <name type="scientific">Amycolatopsis pigmentata</name>
    <dbReference type="NCBI Taxonomy" id="450801"/>
    <lineage>
        <taxon>Bacteria</taxon>
        <taxon>Bacillati</taxon>
        <taxon>Actinomycetota</taxon>
        <taxon>Actinomycetes</taxon>
        <taxon>Pseudonocardiales</taxon>
        <taxon>Pseudonocardiaceae</taxon>
        <taxon>Amycolatopsis</taxon>
    </lineage>
</organism>